<dbReference type="EMBL" id="DAAMRJ010000082">
    <property type="protein sequence ID" value="HAC7862176.1"/>
    <property type="molecule type" value="Genomic_DNA"/>
</dbReference>
<dbReference type="EMBL" id="DAAMSY010000061">
    <property type="protein sequence ID" value="HAC8008975.1"/>
    <property type="molecule type" value="Genomic_DNA"/>
</dbReference>
<dbReference type="EMBL" id="DAAMTP010000068">
    <property type="protein sequence ID" value="HAC8046922.1"/>
    <property type="molecule type" value="Genomic_DNA"/>
</dbReference>
<evidence type="ECO:0000313" key="23">
    <source>
        <dbReference type="EMBL" id="HAC8179967.1"/>
    </source>
</evidence>
<dbReference type="EMBL" id="DAAMTE010000135">
    <property type="protein sequence ID" value="HAC8179967.1"/>
    <property type="molecule type" value="Genomic_DNA"/>
</dbReference>
<evidence type="ECO:0000313" key="10">
    <source>
        <dbReference type="EMBL" id="HAC7973168.1"/>
    </source>
</evidence>
<evidence type="ECO:0000313" key="18">
    <source>
        <dbReference type="EMBL" id="HAC8051591.1"/>
    </source>
</evidence>
<dbReference type="EMBL" id="DAAMPN010000062">
    <property type="protein sequence ID" value="HAC7640871.1"/>
    <property type="molecule type" value="Genomic_DNA"/>
</dbReference>
<evidence type="ECO:0000313" key="17">
    <source>
        <dbReference type="EMBL" id="HAC8046922.1"/>
    </source>
</evidence>
<evidence type="ECO:0000313" key="12">
    <source>
        <dbReference type="EMBL" id="HAC7987403.1"/>
    </source>
</evidence>
<dbReference type="EMBL" id="DAAMSE010000055">
    <property type="protein sequence ID" value="HAC8024205.1"/>
    <property type="molecule type" value="Genomic_DNA"/>
</dbReference>
<evidence type="ECO:0000313" key="25">
    <source>
        <dbReference type="EMBL" id="HAC8193494.1"/>
    </source>
</evidence>
<evidence type="ECO:0000313" key="9">
    <source>
        <dbReference type="EMBL" id="HAC7950123.1"/>
    </source>
</evidence>
<dbReference type="EMBL" id="DAAMRG010000258">
    <property type="protein sequence ID" value="HAC7848830.1"/>
    <property type="molecule type" value="Genomic_DNA"/>
</dbReference>
<dbReference type="EMBL" id="DAAMSC010000048">
    <property type="protein sequence ID" value="HAC7977551.1"/>
    <property type="molecule type" value="Genomic_DNA"/>
</dbReference>
<evidence type="ECO:0000313" key="6">
    <source>
        <dbReference type="EMBL" id="HAC7848830.1"/>
    </source>
</evidence>
<evidence type="ECO:0000313" key="13">
    <source>
        <dbReference type="EMBL" id="HAC8000498.1"/>
    </source>
</evidence>
<evidence type="ECO:0000313" key="15">
    <source>
        <dbReference type="EMBL" id="HAC8024205.1"/>
    </source>
</evidence>
<dbReference type="EMBL" id="DAAMSZ010000054">
    <property type="protein sequence ID" value="HAC8000498.1"/>
    <property type="molecule type" value="Genomic_DNA"/>
</dbReference>
<dbReference type="EMBL" id="DAAMSA010000091">
    <property type="protein sequence ID" value="HAC7940196.1"/>
    <property type="molecule type" value="Genomic_DNA"/>
</dbReference>
<evidence type="ECO:0000313" key="7">
    <source>
        <dbReference type="EMBL" id="HAC7862176.1"/>
    </source>
</evidence>
<dbReference type="EMBL" id="DAAMTG010000123">
    <property type="protein sequence ID" value="HAC8143816.1"/>
    <property type="molecule type" value="Genomic_DNA"/>
</dbReference>
<dbReference type="EMBL" id="DAAMSP010000057">
    <property type="protein sequence ID" value="HAC8060552.1"/>
    <property type="molecule type" value="Genomic_DNA"/>
</dbReference>
<evidence type="ECO:0000313" key="19">
    <source>
        <dbReference type="EMBL" id="HAC8060552.1"/>
    </source>
</evidence>
<dbReference type="EMBL" id="DAAMPR010000087">
    <property type="protein sequence ID" value="HAC7659839.1"/>
    <property type="molecule type" value="Genomic_DNA"/>
</dbReference>
<evidence type="ECO:0000313" key="4">
    <source>
        <dbReference type="EMBL" id="HAC7659839.1"/>
    </source>
</evidence>
<evidence type="ECO:0000313" key="24">
    <source>
        <dbReference type="EMBL" id="HAC8189023.1"/>
    </source>
</evidence>
<dbReference type="EMBL" id="DAAMTJ010000053">
    <property type="protein sequence ID" value="HAC8115284.1"/>
    <property type="molecule type" value="Genomic_DNA"/>
</dbReference>
<sequence length="49" mass="5605">MRFLPDRSRSEPDGTVLTALIEFPVADARMFSHDNIGLFAFLLMLKHNL</sequence>
<accession>A0A3Z1E6G0</accession>
<reference evidence="20" key="1">
    <citation type="journal article" date="2018" name="Genome Biol.">
        <title>SKESA: strategic k-mer extension for scrupulous assemblies.</title>
        <authorList>
            <person name="Souvorov A."/>
            <person name="Agarwala R."/>
            <person name="Lipman D.J."/>
        </authorList>
    </citation>
    <scope>NUCLEOTIDE SEQUENCE</scope>
    <source>
        <strain evidence="5">SAL-16-0045</strain>
        <strain evidence="7">SAL-16-0093</strain>
        <strain evidence="3">SAL-16-0157</strain>
        <strain evidence="17">SAL-16-0159</strain>
        <strain evidence="24">SAL-16-0163</strain>
        <strain evidence="21">SAL-16-0165</strain>
        <strain evidence="25">SAL-16-0171</strain>
        <strain evidence="18">SAL-16-0172</strain>
        <strain evidence="11">SAL-16-0180</strain>
        <strain evidence="8">SAL-16-0200</strain>
        <strain evidence="15">SAL-16-0537</strain>
        <strain evidence="13">SAL-16-0540</strain>
        <strain evidence="23">SAL-16-0541</strain>
        <strain evidence="22">SAL-17-0144</strain>
        <strain evidence="12">SAL-17-0152</strain>
        <strain evidence="20">SAL-17-0159</strain>
        <strain evidence="9">SAL-17-0166</strain>
        <strain evidence="19">SAL2770</strain>
        <strain evidence="10">SAL2771</strain>
        <strain evidence="2">SAL3111</strain>
        <strain evidence="4">SAL3112</strain>
        <strain evidence="6">SAL3113</strain>
        <strain evidence="14">SAL4548</strain>
        <strain evidence="16">SAL4553</strain>
    </source>
</reference>
<dbReference type="EMBL" id="DAAMSV010000096">
    <property type="protein sequence ID" value="HAC7987403.1"/>
    <property type="molecule type" value="Genomic_DNA"/>
</dbReference>
<evidence type="ECO:0000313" key="11">
    <source>
        <dbReference type="EMBL" id="HAC7977551.1"/>
    </source>
</evidence>
<dbReference type="AlphaFoldDB" id="A0A3Z1E6G0"/>
<dbReference type="EMBL" id="DAAMTH010000067">
    <property type="protein sequence ID" value="HAC8051591.1"/>
    <property type="molecule type" value="Genomic_DNA"/>
</dbReference>
<name>A0A3Z1E6G0_SALEN</name>
<dbReference type="EMBL" id="DAAMPV010000190">
    <property type="protein sequence ID" value="HAC7674392.1"/>
    <property type="molecule type" value="Genomic_DNA"/>
</dbReference>
<evidence type="ECO:0000313" key="22">
    <source>
        <dbReference type="EMBL" id="HAC8143816.1"/>
    </source>
</evidence>
<evidence type="ECO:0000313" key="3">
    <source>
        <dbReference type="EMBL" id="HAC7651095.1"/>
    </source>
</evidence>
<proteinExistence type="predicted"/>
<organism evidence="20">
    <name type="scientific">Salmonella enteritidis</name>
    <dbReference type="NCBI Taxonomy" id="149539"/>
    <lineage>
        <taxon>Bacteria</taxon>
        <taxon>Pseudomonadati</taxon>
        <taxon>Pseudomonadota</taxon>
        <taxon>Gammaproteobacteria</taxon>
        <taxon>Enterobacterales</taxon>
        <taxon>Enterobacteriaceae</taxon>
        <taxon>Salmonella</taxon>
    </lineage>
</organism>
<evidence type="ECO:0000313" key="14">
    <source>
        <dbReference type="EMBL" id="HAC8008975.1"/>
    </source>
</evidence>
<reference evidence="1" key="2">
    <citation type="submission" date="2018-06" db="EMBL/GenBank/DDBJ databases">
        <authorList>
            <person name="Ashton P.M."/>
            <person name="Dallman T."/>
            <person name="Nair S."/>
            <person name="De Pinna E."/>
            <person name="Peters T."/>
            <person name="Grant K."/>
        </authorList>
    </citation>
    <scope>NUCLEOTIDE SEQUENCE</scope>
    <source>
        <strain evidence="1">166299</strain>
    </source>
</reference>
<dbReference type="EMBL" id="DAAMTN010000082">
    <property type="protein sequence ID" value="HAC8042028.1"/>
    <property type="molecule type" value="Genomic_DNA"/>
</dbReference>
<dbReference type="EMBL" id="DAAMSO010000071">
    <property type="protein sequence ID" value="HAC7973168.1"/>
    <property type="molecule type" value="Genomic_DNA"/>
</dbReference>
<evidence type="ECO:0000313" key="20">
    <source>
        <dbReference type="EMBL" id="HAC8070297.1"/>
    </source>
</evidence>
<comment type="caution">
    <text evidence="20">The sequence shown here is derived from an EMBL/GenBank/DDBJ whole genome shotgun (WGS) entry which is preliminary data.</text>
</comment>
<dbReference type="EMBL" id="DAAMTF010000050">
    <property type="protein sequence ID" value="HAC8189023.1"/>
    <property type="molecule type" value="Genomic_DNA"/>
</dbReference>
<evidence type="ECO:0000313" key="8">
    <source>
        <dbReference type="EMBL" id="HAC7940196.1"/>
    </source>
</evidence>
<dbReference type="EMBL" id="DAAMSQ010000101">
    <property type="protein sequence ID" value="HAC7950123.1"/>
    <property type="molecule type" value="Genomic_DNA"/>
</dbReference>
<dbReference type="EMBL" id="DAAMPQ010000049">
    <property type="protein sequence ID" value="HAC7651095.1"/>
    <property type="molecule type" value="Genomic_DNA"/>
</dbReference>
<protein>
    <submittedName>
        <fullName evidence="20">Uncharacterized protein</fullName>
    </submittedName>
</protein>
<dbReference type="EMBL" id="DAAMST010000131">
    <property type="protein sequence ID" value="HAC8070297.1"/>
    <property type="molecule type" value="Genomic_DNA"/>
</dbReference>
<evidence type="ECO:0000313" key="2">
    <source>
        <dbReference type="EMBL" id="HAC7640871.1"/>
    </source>
</evidence>
<gene>
    <name evidence="1" type="ORF">DP790_21325</name>
    <name evidence="4" type="ORF">G0F99_19085</name>
    <name evidence="2" type="ORF">G0G02_16100</name>
    <name evidence="6" type="ORF">G0G04_21950</name>
    <name evidence="3" type="ORF">G0G05_21435</name>
    <name evidence="5" type="ORF">G0G06_23195</name>
    <name evidence="7" type="ORF">G0G07_19920</name>
    <name evidence="15" type="ORF">G0G20_23355</name>
    <name evidence="11" type="ORF">G0G22_20455</name>
    <name evidence="8" type="ORF">G0G27_18180</name>
    <name evidence="19" type="ORF">G0G31_20950</name>
    <name evidence="10" type="ORF">G0G35_21585</name>
    <name evidence="9" type="ORF">G0G37_21970</name>
    <name evidence="20" type="ORF">G0G38_23760</name>
    <name evidence="12" type="ORF">G0G39_23760</name>
    <name evidence="14" type="ORF">G0G40_15960</name>
    <name evidence="23" type="ORF">G0G41_21350</name>
    <name evidence="13" type="ORF">G0G43_19940</name>
    <name evidence="16" type="ORF">G0G45_20150</name>
    <name evidence="22" type="ORF">G0G49_23415</name>
    <name evidence="18" type="ORF">G0G50_21900</name>
    <name evidence="24" type="ORF">G0G52_20775</name>
    <name evidence="21" type="ORF">G0G60_20565</name>
    <name evidence="25" type="ORF">G0G61_19850</name>
    <name evidence="17" type="ORF">G0G62_21615</name>
</gene>
<evidence type="ECO:0000313" key="21">
    <source>
        <dbReference type="EMBL" id="HAC8115284.1"/>
    </source>
</evidence>
<evidence type="ECO:0000313" key="5">
    <source>
        <dbReference type="EMBL" id="HAC7674392.1"/>
    </source>
</evidence>
<evidence type="ECO:0000313" key="16">
    <source>
        <dbReference type="EMBL" id="HAC8042028.1"/>
    </source>
</evidence>
<dbReference type="EMBL" id="DAAMTK010000076">
    <property type="protein sequence ID" value="HAC8193494.1"/>
    <property type="molecule type" value="Genomic_DNA"/>
</dbReference>
<evidence type="ECO:0000313" key="1">
    <source>
        <dbReference type="EMBL" id="EBW6667991.1"/>
    </source>
</evidence>
<reference evidence="20" key="3">
    <citation type="submission" date="2018-09" db="EMBL/GenBank/DDBJ databases">
        <authorList>
            <consortium name="NCBI Pathogen Detection Project"/>
        </authorList>
    </citation>
    <scope>NUCLEOTIDE SEQUENCE</scope>
    <source>
        <strain evidence="5">SAL-16-0045</strain>
        <strain evidence="7">SAL-16-0093</strain>
        <strain evidence="3">SAL-16-0157</strain>
        <strain evidence="17">SAL-16-0159</strain>
        <strain evidence="24">SAL-16-0163</strain>
        <strain evidence="21">SAL-16-0165</strain>
        <strain evidence="25">SAL-16-0171</strain>
        <strain evidence="18">SAL-16-0172</strain>
        <strain evidence="11">SAL-16-0180</strain>
        <strain evidence="8">SAL-16-0200</strain>
        <strain evidence="15">SAL-16-0537</strain>
        <strain evidence="13">SAL-16-0540</strain>
        <strain evidence="23">SAL-16-0541</strain>
        <strain evidence="22">SAL-17-0144</strain>
        <strain evidence="12">SAL-17-0152</strain>
        <strain evidence="20">SAL-17-0159</strain>
        <strain evidence="9">SAL-17-0166</strain>
        <strain evidence="19">SAL2770</strain>
        <strain evidence="10">SAL2771</strain>
        <strain evidence="2">SAL3111</strain>
        <strain evidence="4">SAL3112</strain>
        <strain evidence="6">SAL3113</strain>
        <strain evidence="14">SAL4548</strain>
        <strain evidence="16">SAL4553</strain>
    </source>
</reference>
<dbReference type="EMBL" id="AAHIXA010000030">
    <property type="protein sequence ID" value="EBW6667991.1"/>
    <property type="molecule type" value="Genomic_DNA"/>
</dbReference>